<gene>
    <name evidence="4" type="ORF">JI435_078620</name>
</gene>
<protein>
    <submittedName>
        <fullName evidence="4">Short-chain dehydrogenase/reductase sthC</fullName>
    </submittedName>
</protein>
<dbReference type="PRINTS" id="PR00081">
    <property type="entry name" value="GDHRDH"/>
</dbReference>
<dbReference type="EMBL" id="CP069026">
    <property type="protein sequence ID" value="QRC94636.1"/>
    <property type="molecule type" value="Genomic_DNA"/>
</dbReference>
<dbReference type="Proteomes" id="UP000663193">
    <property type="component" value="Chromosome 4"/>
</dbReference>
<proteinExistence type="inferred from homology"/>
<evidence type="ECO:0000313" key="5">
    <source>
        <dbReference type="Proteomes" id="UP000663193"/>
    </source>
</evidence>
<dbReference type="Pfam" id="PF00106">
    <property type="entry name" value="adh_short"/>
    <property type="match status" value="1"/>
</dbReference>
<dbReference type="OrthoDB" id="191139at2759"/>
<keyword evidence="2" id="KW-0521">NADP</keyword>
<keyword evidence="3" id="KW-0560">Oxidoreductase</keyword>
<evidence type="ECO:0000256" key="3">
    <source>
        <dbReference type="ARBA" id="ARBA00023002"/>
    </source>
</evidence>
<evidence type="ECO:0000256" key="2">
    <source>
        <dbReference type="ARBA" id="ARBA00022857"/>
    </source>
</evidence>
<dbReference type="SUPFAM" id="SSF51735">
    <property type="entry name" value="NAD(P)-binding Rossmann-fold domains"/>
    <property type="match status" value="1"/>
</dbReference>
<name>A0A7U2HZS4_PHANO</name>
<dbReference type="InterPro" id="IPR036291">
    <property type="entry name" value="NAD(P)-bd_dom_sf"/>
</dbReference>
<dbReference type="VEuPathDB" id="FungiDB:JI435_078620"/>
<evidence type="ECO:0000256" key="1">
    <source>
        <dbReference type="ARBA" id="ARBA00006484"/>
    </source>
</evidence>
<keyword evidence="5" id="KW-1185">Reference proteome</keyword>
<dbReference type="PANTHER" id="PTHR24320">
    <property type="entry name" value="RETINOL DEHYDROGENASE"/>
    <property type="match status" value="1"/>
</dbReference>
<accession>A0A7U2HZS4</accession>
<comment type="similarity">
    <text evidence="1">Belongs to the short-chain dehydrogenases/reductases (SDR) family.</text>
</comment>
<sequence>MKAGCISQSRSIFTAKLSSRFPSSASRTGIMAPAETTGNVQRPEAGKQSMGSFWTQMFPPKPTYTEEQVPDLTGKIFIVTGSSSGVGKEAARMLYAKNAKVYMAARPGPKLPAAINSVQEAVPKSGGALIPLELDLADLAVVKKAVEKFTSLETKLHGLINNAAVQALKDTDGDARTAQGHEIHMGVNVLAPFLFTRLLTGVLTATARQEPPGTVRVVWVSSMGTETIGEKRRGLSPDYVDYWPLMSPLERYGLSKAGNWLHGVEFARRYAADGIASFPINPGHLKSDLYREGGALFKFALKPVLYPPTYGAYVELFAALSPTLTLKDSGAWIVPWGRLYPIRSDLSDATKTEGEGGNGHARAFWNWSEEQVKVFL</sequence>
<dbReference type="GO" id="GO:0016491">
    <property type="term" value="F:oxidoreductase activity"/>
    <property type="evidence" value="ECO:0007669"/>
    <property type="project" value="UniProtKB-KW"/>
</dbReference>
<reference evidence="5" key="1">
    <citation type="journal article" date="2021" name="BMC Genomics">
        <title>Chromosome-level genome assembly and manually-curated proteome of model necrotroph Parastagonospora nodorum Sn15 reveals a genome-wide trove of candidate effector homologs, and redundancy of virulence-related functions within an accessory chromosome.</title>
        <authorList>
            <person name="Bertazzoni S."/>
            <person name="Jones D.A.B."/>
            <person name="Phan H.T."/>
            <person name="Tan K.-C."/>
            <person name="Hane J.K."/>
        </authorList>
    </citation>
    <scope>NUCLEOTIDE SEQUENCE [LARGE SCALE GENOMIC DNA]</scope>
    <source>
        <strain evidence="5">SN15 / ATCC MYA-4574 / FGSC 10173)</strain>
    </source>
</reference>
<organism evidence="4 5">
    <name type="scientific">Phaeosphaeria nodorum (strain SN15 / ATCC MYA-4574 / FGSC 10173)</name>
    <name type="common">Glume blotch fungus</name>
    <name type="synonym">Parastagonospora nodorum</name>
    <dbReference type="NCBI Taxonomy" id="321614"/>
    <lineage>
        <taxon>Eukaryota</taxon>
        <taxon>Fungi</taxon>
        <taxon>Dikarya</taxon>
        <taxon>Ascomycota</taxon>
        <taxon>Pezizomycotina</taxon>
        <taxon>Dothideomycetes</taxon>
        <taxon>Pleosporomycetidae</taxon>
        <taxon>Pleosporales</taxon>
        <taxon>Pleosporineae</taxon>
        <taxon>Phaeosphaeriaceae</taxon>
        <taxon>Parastagonospora</taxon>
    </lineage>
</organism>
<dbReference type="Gene3D" id="3.40.50.720">
    <property type="entry name" value="NAD(P)-binding Rossmann-like Domain"/>
    <property type="match status" value="1"/>
</dbReference>
<dbReference type="AlphaFoldDB" id="A0A7U2HZS4"/>
<dbReference type="InterPro" id="IPR002347">
    <property type="entry name" value="SDR_fam"/>
</dbReference>
<evidence type="ECO:0000313" key="4">
    <source>
        <dbReference type="EMBL" id="QRC94636.1"/>
    </source>
</evidence>
<dbReference type="PANTHER" id="PTHR24320:SF236">
    <property type="entry name" value="SHORT-CHAIN DEHYDROGENASE-RELATED"/>
    <property type="match status" value="1"/>
</dbReference>